<gene>
    <name evidence="2" type="ORF">PM001_LOCUS11765</name>
    <name evidence="1" type="ORF">PM001_LOCUS1290</name>
</gene>
<dbReference type="AlphaFoldDB" id="A0AAV1T4J6"/>
<dbReference type="EMBL" id="CAKLBY020000014">
    <property type="protein sequence ID" value="CAK7896691.1"/>
    <property type="molecule type" value="Genomic_DNA"/>
</dbReference>
<dbReference type="Proteomes" id="UP001162060">
    <property type="component" value="Unassembled WGS sequence"/>
</dbReference>
<evidence type="ECO:0000313" key="1">
    <source>
        <dbReference type="EMBL" id="CAK7896691.1"/>
    </source>
</evidence>
<organism evidence="1 3">
    <name type="scientific">Peronospora matthiolae</name>
    <dbReference type="NCBI Taxonomy" id="2874970"/>
    <lineage>
        <taxon>Eukaryota</taxon>
        <taxon>Sar</taxon>
        <taxon>Stramenopiles</taxon>
        <taxon>Oomycota</taxon>
        <taxon>Peronosporomycetes</taxon>
        <taxon>Peronosporales</taxon>
        <taxon>Peronosporaceae</taxon>
        <taxon>Peronospora</taxon>
    </lineage>
</organism>
<name>A0AAV1T4J6_9STRA</name>
<evidence type="ECO:0000313" key="3">
    <source>
        <dbReference type="Proteomes" id="UP001162060"/>
    </source>
</evidence>
<sequence>MRPELVVAAGTYTMATTTIALQRAVLANWQILGTRGHRRLDPTFPYQCSVARAREAVCSPDFPPDLKTLAKC</sequence>
<comment type="caution">
    <text evidence="1">The sequence shown here is derived from an EMBL/GenBank/DDBJ whole genome shotgun (WGS) entry which is preliminary data.</text>
</comment>
<evidence type="ECO:0000313" key="2">
    <source>
        <dbReference type="EMBL" id="CAK7926615.1"/>
    </source>
</evidence>
<proteinExistence type="predicted"/>
<reference evidence="1" key="1">
    <citation type="submission" date="2024-01" db="EMBL/GenBank/DDBJ databases">
        <authorList>
            <person name="Webb A."/>
        </authorList>
    </citation>
    <scope>NUCLEOTIDE SEQUENCE</scope>
    <source>
        <strain evidence="1">Pm1</strain>
    </source>
</reference>
<dbReference type="EMBL" id="CAKLBY020000101">
    <property type="protein sequence ID" value="CAK7926615.1"/>
    <property type="molecule type" value="Genomic_DNA"/>
</dbReference>
<protein>
    <submittedName>
        <fullName evidence="1">Uncharacterized protein</fullName>
    </submittedName>
</protein>
<accession>A0AAV1T4J6</accession>